<dbReference type="Gene3D" id="2.60.40.640">
    <property type="match status" value="1"/>
</dbReference>
<comment type="caution">
    <text evidence="2">The sequence shown here is derived from an EMBL/GenBank/DDBJ whole genome shotgun (WGS) entry which is preliminary data.</text>
</comment>
<sequence>MDGLHLEIKPDKYHYFAGDIVIFSIKFSNIQSSTPVYTHNRSISAIPSTSSSISAPTTSTLTSTSQNTVPKDIPQRCGLIGKQPENQNQSSIGKGRPSPLRHNRNVHSIDYSSPSPSKQLSKRFSSDTLNSSANTDSQQSPQSPSRSPSLPNKHPHTRKASTSSTPMPSSSTMQDSHSQKLSRNLKTPLLPNHEKILWATAQLNGKVELNNSLIKKKTTQSHKSSQILGGGIIDSKENKKTHHRRSSTLFNFNLSNWFHQANQSNTLSKDKDIANKNTSLSLWETRRAVLIVDKVLAPNEEFVIKFQHQLPSTLPPTYDGKIGKISYQFVLGTNKQNGSARIVNMPLTVLPNVTLDEDHRRFDILKPLIETKEESKVDIGDVKDSSDKTSQDQALCFEKAYRYANKLHSSVNKSTIKRSSSTHSSGYDGPFEHVDSNAKVGEQCRTAIGINSRHSQKVTYEIAKEGLNIGVLSLVKSTFRLGETVLGKISINKPHTVSGRVLKFSATLESHEVANDEHAALNTKHTINATRKVHSEFHEPLTIDFSELGFALDVPSHQSSDFQTSIFEVRWVIKLSFLILSPPIMVEPSPRPSISPGSSTSLNDWSPLPTPTLQPLPRTPFTSSSMASFSTPSSPSLNVSLGNGTYVKAISHLVGVDGVPNSYRPQDRLGGGDGKGKEEVIQCQIPIKILPNSTDYEPDSCTLVI</sequence>
<evidence type="ECO:0000313" key="4">
    <source>
        <dbReference type="Proteomes" id="UP000309601"/>
    </source>
</evidence>
<feature type="compositionally biased region" description="Low complexity" evidence="1">
    <location>
        <begin position="592"/>
        <end position="601"/>
    </location>
</feature>
<feature type="compositionally biased region" description="Low complexity" evidence="1">
    <location>
        <begin position="137"/>
        <end position="149"/>
    </location>
</feature>
<dbReference type="Proteomes" id="UP000309601">
    <property type="component" value="Unassembled WGS sequence"/>
</dbReference>
<evidence type="ECO:0000313" key="3">
    <source>
        <dbReference type="EMBL" id="TIC70327.1"/>
    </source>
</evidence>
<evidence type="ECO:0000313" key="2">
    <source>
        <dbReference type="EMBL" id="TIC68267.1"/>
    </source>
</evidence>
<accession>A0A4T0QZH7</accession>
<protein>
    <submittedName>
        <fullName evidence="2">Rgp1-domain-containing protein</fullName>
    </submittedName>
</protein>
<dbReference type="PANTHER" id="PTHR12507">
    <property type="entry name" value="REDUCED GROWTH PHENOTYPE 1 RGP1, YEAST -RELATED"/>
    <property type="match status" value="1"/>
</dbReference>
<feature type="region of interest" description="Disordered" evidence="1">
    <location>
        <begin position="589"/>
        <end position="614"/>
    </location>
</feature>
<reference evidence="4 5" key="1">
    <citation type="submission" date="2019-03" db="EMBL/GenBank/DDBJ databases">
        <title>Sequencing 25 genomes of Wallemia mellicola.</title>
        <authorList>
            <person name="Gostincar C."/>
        </authorList>
    </citation>
    <scope>NUCLEOTIDE SEQUENCE [LARGE SCALE GENOMIC DNA]</scope>
    <source>
        <strain evidence="3 4">EXF-1274</strain>
        <strain evidence="2 5">EXF-757</strain>
    </source>
</reference>
<evidence type="ECO:0000313" key="5">
    <source>
        <dbReference type="Proteomes" id="UP000310708"/>
    </source>
</evidence>
<organism evidence="2 5">
    <name type="scientific">Wallemia mellicola</name>
    <dbReference type="NCBI Taxonomy" id="1708541"/>
    <lineage>
        <taxon>Eukaryota</taxon>
        <taxon>Fungi</taxon>
        <taxon>Dikarya</taxon>
        <taxon>Basidiomycota</taxon>
        <taxon>Wallemiomycotina</taxon>
        <taxon>Wallemiomycetes</taxon>
        <taxon>Wallemiales</taxon>
        <taxon>Wallemiaceae</taxon>
        <taxon>Wallemia</taxon>
    </lineage>
</organism>
<feature type="compositionally biased region" description="Low complexity" evidence="1">
    <location>
        <begin position="45"/>
        <end position="65"/>
    </location>
</feature>
<dbReference type="InterPro" id="IPR014848">
    <property type="entry name" value="Rgp1"/>
</dbReference>
<evidence type="ECO:0000256" key="1">
    <source>
        <dbReference type="SAM" id="MobiDB-lite"/>
    </source>
</evidence>
<dbReference type="Proteomes" id="UP000310708">
    <property type="component" value="Unassembled WGS sequence"/>
</dbReference>
<name>A0A4T0QZH7_9BASI</name>
<feature type="compositionally biased region" description="Low complexity" evidence="1">
    <location>
        <begin position="161"/>
        <end position="173"/>
    </location>
</feature>
<gene>
    <name evidence="2" type="ORF">E3Q01_01024</name>
    <name evidence="3" type="ORF">E3Q02_00679</name>
</gene>
<proteinExistence type="predicted"/>
<dbReference type="EMBL" id="SPRW01000004">
    <property type="protein sequence ID" value="TIC70327.1"/>
    <property type="molecule type" value="Genomic_DNA"/>
</dbReference>
<dbReference type="EMBL" id="SPRX01000008">
    <property type="protein sequence ID" value="TIC68267.1"/>
    <property type="molecule type" value="Genomic_DNA"/>
</dbReference>
<dbReference type="AlphaFoldDB" id="A0A4T0QZH7"/>
<dbReference type="InterPro" id="IPR014752">
    <property type="entry name" value="Arrestin-like_C"/>
</dbReference>
<feature type="compositionally biased region" description="Polar residues" evidence="1">
    <location>
        <begin position="110"/>
        <end position="136"/>
    </location>
</feature>
<dbReference type="Pfam" id="PF08737">
    <property type="entry name" value="Rgp1"/>
    <property type="match status" value="1"/>
</dbReference>
<feature type="region of interest" description="Disordered" evidence="1">
    <location>
        <begin position="45"/>
        <end position="182"/>
    </location>
</feature>
<feature type="region of interest" description="Disordered" evidence="1">
    <location>
        <begin position="217"/>
        <end position="240"/>
    </location>
</feature>